<dbReference type="InterPro" id="IPR000421">
    <property type="entry name" value="FA58C"/>
</dbReference>
<dbReference type="RefSeq" id="WP_006799980.1">
    <property type="nucleotide sequence ID" value="NZ_GL891984.1"/>
</dbReference>
<dbReference type="Gene3D" id="2.60.40.10">
    <property type="entry name" value="Immunoglobulins"/>
    <property type="match status" value="3"/>
</dbReference>
<dbReference type="OrthoDB" id="9801077at2"/>
<name>F5IZD2_9BACT</name>
<dbReference type="Pfam" id="PF18368">
    <property type="entry name" value="Ig_GlcNase"/>
    <property type="match status" value="1"/>
</dbReference>
<dbReference type="SUPFAM" id="SSF49303">
    <property type="entry name" value="beta-Galactosidase/glucuronidase domain"/>
    <property type="match status" value="3"/>
</dbReference>
<accession>F5IZD2</accession>
<reference evidence="6 7" key="1">
    <citation type="submission" date="2011-04" db="EMBL/GenBank/DDBJ databases">
        <title>The Genome Sequence of Dysgonomonas gadei ATCC BAA-286.</title>
        <authorList>
            <consortium name="The Broad Institute Genome Sequencing Platform"/>
            <person name="Earl A."/>
            <person name="Ward D."/>
            <person name="Feldgarden M."/>
            <person name="Gevers D."/>
            <person name="Pudlo N."/>
            <person name="Martens E."/>
            <person name="Allen-Vercoe E."/>
            <person name="Young S.K."/>
            <person name="Zeng Q."/>
            <person name="Gargeya S."/>
            <person name="Fitzgerald M."/>
            <person name="Haas B."/>
            <person name="Abouelleil A."/>
            <person name="Alvarado L."/>
            <person name="Arachchi H.M."/>
            <person name="Berlin A."/>
            <person name="Brown A."/>
            <person name="Chapman S.B."/>
            <person name="Chen Z."/>
            <person name="Dunbar C."/>
            <person name="Freedman E."/>
            <person name="Gearin G."/>
            <person name="Gellesch M."/>
            <person name="Goldberg J."/>
            <person name="Griggs A."/>
            <person name="Gujja S."/>
            <person name="Heiman D."/>
            <person name="Howarth C."/>
            <person name="Larson L."/>
            <person name="Lui A."/>
            <person name="MacDonald P.J.P."/>
            <person name="Mehta T."/>
            <person name="Montmayeur A."/>
            <person name="Murphy C."/>
            <person name="Neiman D."/>
            <person name="Pearson M."/>
            <person name="Priest M."/>
            <person name="Roberts A."/>
            <person name="Saif S."/>
            <person name="Shea T."/>
            <person name="Shenoy N."/>
            <person name="Sisk P."/>
            <person name="Stolte C."/>
            <person name="Sykes S."/>
            <person name="Yandava C."/>
            <person name="Wortman J."/>
            <person name="Nusbaum C."/>
            <person name="Birren B."/>
        </authorList>
    </citation>
    <scope>NUCLEOTIDE SEQUENCE [LARGE SCALE GENOMIC DNA]</scope>
    <source>
        <strain evidence="6 7">ATCC BAA-286</strain>
    </source>
</reference>
<dbReference type="PANTHER" id="PTHR43536:SF1">
    <property type="entry name" value="MANNOSYLGLYCOPROTEIN ENDO-BETA-MANNOSIDASE"/>
    <property type="match status" value="1"/>
</dbReference>
<dbReference type="Pfam" id="PF22666">
    <property type="entry name" value="Glyco_hydro_2_N2"/>
    <property type="match status" value="1"/>
</dbReference>
<dbReference type="InterPro" id="IPR017853">
    <property type="entry name" value="GH"/>
</dbReference>
<dbReference type="AlphaFoldDB" id="F5IZD2"/>
<keyword evidence="3" id="KW-0326">Glycosidase</keyword>
<sequence>MSKKILILTCMLAVWAVHYINAQNTKISLNSDAGNIHWKVRAQDEVGGNGRQIMSSGYNISDWIAAVVPGTVFGSYVETGLEEDPNFGDNAYKVDRSKYDKNFWYRGEFDTPALSDGELLWLNFEGINRKGEIYLNGNRLGLLDGFMDRGKFDITGLVNKNGRNVLVVLAYWVGLPVPNHASPTYISSASWDWMPYVPGLLSGITDDVYLSTSREVSMVDPWIRTKVPNKDKGLIELQVELRNNTPTEQTGVLKGIIRPGNIEFSKEIKIGGGIQKPFRIEPKDFKQLEIDNPKLWWPNGYGDPNLYTCDLTYIVNGKISDSKKITFGIKEYSYERVDDVFRIKVNGVPVYAKGGNWGMSEYMLRCRGEEYDLKVRLHKEMNYNIIRNWIGSTTDDEFYDACDKYGIMVWDDFWLNSHKNLPDDVQAFNNNAIEKIKRLRNHPCIAVWCGENEGYPLAPLNDWLRGNVEHFDAGDRWYQDISNNDGLSGSGPWGNFHPNWYFSKYPMMYGFKGKPGWGFRTEIGTAVFTTFESFRKFMPKESWWPRNDMWDKHFFGPQAANASPDKYVGMITENYGKPEGIEDFCRKAQLLNIESNKAMYEGWQHHMWNDASGIMTWMSQSAYPSFVWQTYDYYYDLTGAYWGVKKACEHVHIQWSYADNSVKVINTTLNDVKGLTAKATVYNLNGKEMKKYEQRVDADAKANSVTDLFFMNFVTDNIAYQKKVMASSRSIDAEEAGAVTDGSDGSRWVSNYNDNEWIYVDLGERQEIGNITLKWEDAHAQAYKLQVSDDAAEWKDVYQNNNSKGKNEEIKIKPVMARYVKMLGLKRATEWGYSLYEFEVYGRNKAKPDLTPVHFLRFELTDNDGNIVSDNFYWRSTVLGDYTALNKMGKAKLSTTSKIETRDNKKFIKAKVKNIGSSVAFAVHVQSYRISDGERILPAIMNDNYFTLMQGESKELEIEFDASVLPDNNYKLEVVPYNNK</sequence>
<dbReference type="SUPFAM" id="SSF49785">
    <property type="entry name" value="Galactose-binding domain-like"/>
    <property type="match status" value="2"/>
</dbReference>
<dbReference type="STRING" id="742766.HMPREF9455_02449"/>
<evidence type="ECO:0000313" key="7">
    <source>
        <dbReference type="Proteomes" id="UP000004913"/>
    </source>
</evidence>
<dbReference type="InterPro" id="IPR006102">
    <property type="entry name" value="Ig-like_GH2"/>
</dbReference>
<dbReference type="PANTHER" id="PTHR43536">
    <property type="entry name" value="MANNOSYLGLYCOPROTEIN ENDO-BETA-MANNOSIDASE"/>
    <property type="match status" value="1"/>
</dbReference>
<dbReference type="InterPro" id="IPR054593">
    <property type="entry name" value="Beta-mannosidase-like_N2"/>
</dbReference>
<dbReference type="InterPro" id="IPR043534">
    <property type="entry name" value="EBDG/EBM"/>
</dbReference>
<dbReference type="PROSITE" id="PS50022">
    <property type="entry name" value="FA58C_3"/>
    <property type="match status" value="1"/>
</dbReference>
<dbReference type="Proteomes" id="UP000004913">
    <property type="component" value="Unassembled WGS sequence"/>
</dbReference>
<evidence type="ECO:0000256" key="1">
    <source>
        <dbReference type="ARBA" id="ARBA00007401"/>
    </source>
</evidence>
<dbReference type="InterPro" id="IPR036156">
    <property type="entry name" value="Beta-gal/glucu_dom_sf"/>
</dbReference>
<organism evidence="6 7">
    <name type="scientific">Dysgonomonas gadei ATCC BAA-286</name>
    <dbReference type="NCBI Taxonomy" id="742766"/>
    <lineage>
        <taxon>Bacteria</taxon>
        <taxon>Pseudomonadati</taxon>
        <taxon>Bacteroidota</taxon>
        <taxon>Bacteroidia</taxon>
        <taxon>Bacteroidales</taxon>
        <taxon>Dysgonomonadaceae</taxon>
        <taxon>Dysgonomonas</taxon>
    </lineage>
</organism>
<dbReference type="InterPro" id="IPR008979">
    <property type="entry name" value="Galactose-bd-like_sf"/>
</dbReference>
<comment type="similarity">
    <text evidence="1">Belongs to the glycosyl hydrolase 2 family.</text>
</comment>
<evidence type="ECO:0000313" key="6">
    <source>
        <dbReference type="EMBL" id="EGK01257.1"/>
    </source>
</evidence>
<dbReference type="Gene3D" id="2.60.120.260">
    <property type="entry name" value="Galactose-binding domain-like"/>
    <property type="match status" value="2"/>
</dbReference>
<proteinExistence type="inferred from homology"/>
<dbReference type="Gene3D" id="3.20.20.80">
    <property type="entry name" value="Glycosidases"/>
    <property type="match status" value="1"/>
</dbReference>
<dbReference type="eggNOG" id="COG3250">
    <property type="taxonomic scope" value="Bacteria"/>
</dbReference>
<dbReference type="Pfam" id="PF00703">
    <property type="entry name" value="Glyco_hydro_2"/>
    <property type="match status" value="1"/>
</dbReference>
<dbReference type="HOGENOM" id="CLU_005015_2_0_10"/>
<dbReference type="EMBL" id="ADLV01000029">
    <property type="protein sequence ID" value="EGK01257.1"/>
    <property type="molecule type" value="Genomic_DNA"/>
</dbReference>
<dbReference type="SUPFAM" id="SSF51445">
    <property type="entry name" value="(Trans)glycosidases"/>
    <property type="match status" value="1"/>
</dbReference>
<protein>
    <recommendedName>
        <fullName evidence="5">F5/8 type C domain-containing protein</fullName>
    </recommendedName>
</protein>
<dbReference type="InterPro" id="IPR013783">
    <property type="entry name" value="Ig-like_fold"/>
</dbReference>
<evidence type="ECO:0000256" key="4">
    <source>
        <dbReference type="SAM" id="SignalP"/>
    </source>
</evidence>
<keyword evidence="2" id="KW-0378">Hydrolase</keyword>
<dbReference type="InterPro" id="IPR041351">
    <property type="entry name" value="Ig_GlcNase"/>
</dbReference>
<gene>
    <name evidence="6" type="ORF">HMPREF9455_02449</name>
</gene>
<keyword evidence="7" id="KW-1185">Reference proteome</keyword>
<dbReference type="GO" id="GO:0005975">
    <property type="term" value="P:carbohydrate metabolic process"/>
    <property type="evidence" value="ECO:0007669"/>
    <property type="project" value="InterPro"/>
</dbReference>
<dbReference type="GO" id="GO:0004553">
    <property type="term" value="F:hydrolase activity, hydrolyzing O-glycosyl compounds"/>
    <property type="evidence" value="ECO:0007669"/>
    <property type="project" value="InterPro"/>
</dbReference>
<evidence type="ECO:0000256" key="3">
    <source>
        <dbReference type="ARBA" id="ARBA00023295"/>
    </source>
</evidence>
<feature type="domain" description="F5/8 type C" evidence="5">
    <location>
        <begin position="706"/>
        <end position="843"/>
    </location>
</feature>
<feature type="chain" id="PRO_5003328575" description="F5/8 type C domain-containing protein" evidence="4">
    <location>
        <begin position="23"/>
        <end position="980"/>
    </location>
</feature>
<comment type="caution">
    <text evidence="6">The sequence shown here is derived from an EMBL/GenBank/DDBJ whole genome shotgun (WGS) entry which is preliminary data.</text>
</comment>
<dbReference type="Pfam" id="PF00754">
    <property type="entry name" value="F5_F8_type_C"/>
    <property type="match status" value="1"/>
</dbReference>
<keyword evidence="4" id="KW-0732">Signal</keyword>
<evidence type="ECO:0000256" key="2">
    <source>
        <dbReference type="ARBA" id="ARBA00022801"/>
    </source>
</evidence>
<evidence type="ECO:0000259" key="5">
    <source>
        <dbReference type="PROSITE" id="PS50022"/>
    </source>
</evidence>
<feature type="signal peptide" evidence="4">
    <location>
        <begin position="1"/>
        <end position="22"/>
    </location>
</feature>